<dbReference type="AlphaFoldDB" id="A0A6M8J2X2"/>
<evidence type="ECO:0000256" key="5">
    <source>
        <dbReference type="SAM" id="Phobius"/>
    </source>
</evidence>
<feature type="transmembrane region" description="Helical" evidence="5">
    <location>
        <begin position="41"/>
        <end position="69"/>
    </location>
</feature>
<dbReference type="InterPro" id="IPR007829">
    <property type="entry name" value="TM2"/>
</dbReference>
<keyword evidence="8" id="KW-1185">Reference proteome</keyword>
<evidence type="ECO:0000256" key="3">
    <source>
        <dbReference type="ARBA" id="ARBA00022989"/>
    </source>
</evidence>
<keyword evidence="4 5" id="KW-0472">Membrane</keyword>
<protein>
    <submittedName>
        <fullName evidence="7">TM2 domain-containing protein</fullName>
    </submittedName>
</protein>
<evidence type="ECO:0000313" key="7">
    <source>
        <dbReference type="EMBL" id="QKF07461.1"/>
    </source>
</evidence>
<organism evidence="7 8">
    <name type="scientific">Berryella wangjianweii</name>
    <dbReference type="NCBI Taxonomy" id="2734634"/>
    <lineage>
        <taxon>Bacteria</taxon>
        <taxon>Bacillati</taxon>
        <taxon>Actinomycetota</taxon>
        <taxon>Coriobacteriia</taxon>
        <taxon>Eggerthellales</taxon>
        <taxon>Eggerthellaceae</taxon>
        <taxon>Berryella</taxon>
    </lineage>
</organism>
<evidence type="ECO:0000256" key="1">
    <source>
        <dbReference type="ARBA" id="ARBA00004141"/>
    </source>
</evidence>
<reference evidence="8" key="1">
    <citation type="submission" date="2020-05" db="EMBL/GenBank/DDBJ databases">
        <title>Novel species in genus Nocardioides.</title>
        <authorList>
            <person name="Zhang G."/>
        </authorList>
    </citation>
    <scope>NUCLEOTIDE SEQUENCE [LARGE SCALE GENOMIC DNA]</scope>
    <source>
        <strain evidence="8">zg-1050</strain>
    </source>
</reference>
<evidence type="ECO:0000259" key="6">
    <source>
        <dbReference type="Pfam" id="PF05154"/>
    </source>
</evidence>
<dbReference type="KEGG" id="bwa:HLV38_04500"/>
<dbReference type="RefSeq" id="WP_173164598.1">
    <property type="nucleotide sequence ID" value="NZ_CP053716.1"/>
</dbReference>
<dbReference type="Pfam" id="PF05154">
    <property type="entry name" value="TM2"/>
    <property type="match status" value="1"/>
</dbReference>
<evidence type="ECO:0000313" key="8">
    <source>
        <dbReference type="Proteomes" id="UP000503297"/>
    </source>
</evidence>
<feature type="domain" description="TM2" evidence="6">
    <location>
        <begin position="12"/>
        <end position="56"/>
    </location>
</feature>
<keyword evidence="3 5" id="KW-1133">Transmembrane helix</keyword>
<accession>A0A6M8J2X2</accession>
<keyword evidence="2 5" id="KW-0812">Transmembrane</keyword>
<feature type="transmembrane region" description="Helical" evidence="5">
    <location>
        <begin position="16"/>
        <end position="35"/>
    </location>
</feature>
<evidence type="ECO:0000256" key="4">
    <source>
        <dbReference type="ARBA" id="ARBA00023136"/>
    </source>
</evidence>
<proteinExistence type="predicted"/>
<dbReference type="GO" id="GO:0016020">
    <property type="term" value="C:membrane"/>
    <property type="evidence" value="ECO:0007669"/>
    <property type="project" value="UniProtKB-SubCell"/>
</dbReference>
<gene>
    <name evidence="7" type="ORF">HLV38_04500</name>
</gene>
<dbReference type="Proteomes" id="UP000503297">
    <property type="component" value="Chromosome"/>
</dbReference>
<comment type="subcellular location">
    <subcellularLocation>
        <location evidence="1">Membrane</location>
        <topology evidence="1">Multi-pass membrane protein</topology>
    </subcellularLocation>
</comment>
<name>A0A6M8J2X2_9ACTN</name>
<sequence length="94" mass="10486">MTEAQPCTFRPPKRRATAVALAFLFGPFGLHKFYLGYFQAAFIMLTCSVVGGIVTLGLGTAIVWVVAIVEGFAYLARSDDEFQRIYVQAAREWF</sequence>
<evidence type="ECO:0000256" key="2">
    <source>
        <dbReference type="ARBA" id="ARBA00022692"/>
    </source>
</evidence>
<dbReference type="EMBL" id="CP053716">
    <property type="protein sequence ID" value="QKF07461.1"/>
    <property type="molecule type" value="Genomic_DNA"/>
</dbReference>